<protein>
    <submittedName>
        <fullName evidence="1">Uncharacterized protein</fullName>
    </submittedName>
</protein>
<dbReference type="OrthoDB" id="10579635at2759"/>
<dbReference type="InParanoid" id="T0RYI5"/>
<sequence length="97" mass="10914">MDLNPRLKRCPTISLRGTDCFVLCYCNGELIERLRMSLLSGIDTAHAVIPRASESSEFVVNELRVPVTLETKESGPVMLVNSKYELRMSPEPSVWCI</sequence>
<keyword evidence="2" id="KW-1185">Reference proteome</keyword>
<organism evidence="1 2">
    <name type="scientific">Saprolegnia diclina (strain VS20)</name>
    <dbReference type="NCBI Taxonomy" id="1156394"/>
    <lineage>
        <taxon>Eukaryota</taxon>
        <taxon>Sar</taxon>
        <taxon>Stramenopiles</taxon>
        <taxon>Oomycota</taxon>
        <taxon>Saprolegniomycetes</taxon>
        <taxon>Saprolegniales</taxon>
        <taxon>Saprolegniaceae</taxon>
        <taxon>Saprolegnia</taxon>
    </lineage>
</organism>
<dbReference type="GeneID" id="19947884"/>
<reference evidence="1 2" key="1">
    <citation type="submission" date="2012-04" db="EMBL/GenBank/DDBJ databases">
        <title>The Genome Sequence of Saprolegnia declina VS20.</title>
        <authorList>
            <consortium name="The Broad Institute Genome Sequencing Platform"/>
            <person name="Russ C."/>
            <person name="Nusbaum C."/>
            <person name="Tyler B."/>
            <person name="van West P."/>
            <person name="Dieguez-Uribeondo J."/>
            <person name="de Bruijn I."/>
            <person name="Tripathy S."/>
            <person name="Jiang R."/>
            <person name="Young S.K."/>
            <person name="Zeng Q."/>
            <person name="Gargeya S."/>
            <person name="Fitzgerald M."/>
            <person name="Haas B."/>
            <person name="Abouelleil A."/>
            <person name="Alvarado L."/>
            <person name="Arachchi H.M."/>
            <person name="Berlin A."/>
            <person name="Chapman S.B."/>
            <person name="Goldberg J."/>
            <person name="Griggs A."/>
            <person name="Gujja S."/>
            <person name="Hansen M."/>
            <person name="Howarth C."/>
            <person name="Imamovic A."/>
            <person name="Larimer J."/>
            <person name="McCowen C."/>
            <person name="Montmayeur A."/>
            <person name="Murphy C."/>
            <person name="Neiman D."/>
            <person name="Pearson M."/>
            <person name="Priest M."/>
            <person name="Roberts A."/>
            <person name="Saif S."/>
            <person name="Shea T."/>
            <person name="Sisk P."/>
            <person name="Sykes S."/>
            <person name="Wortman J."/>
            <person name="Nusbaum C."/>
            <person name="Birren B."/>
        </authorList>
    </citation>
    <scope>NUCLEOTIDE SEQUENCE [LARGE SCALE GENOMIC DNA]</scope>
    <source>
        <strain evidence="1 2">VS20</strain>
    </source>
</reference>
<dbReference type="RefSeq" id="XP_008611197.1">
    <property type="nucleotide sequence ID" value="XM_008612975.1"/>
</dbReference>
<name>T0RYI5_SAPDV</name>
<evidence type="ECO:0000313" key="1">
    <source>
        <dbReference type="EMBL" id="EQC35447.1"/>
    </source>
</evidence>
<accession>T0RYI5</accession>
<dbReference type="VEuPathDB" id="FungiDB:SDRG_07157"/>
<dbReference type="AlphaFoldDB" id="T0RYI5"/>
<evidence type="ECO:0000313" key="2">
    <source>
        <dbReference type="Proteomes" id="UP000030762"/>
    </source>
</evidence>
<dbReference type="Proteomes" id="UP000030762">
    <property type="component" value="Unassembled WGS sequence"/>
</dbReference>
<dbReference type="EMBL" id="JH767151">
    <property type="protein sequence ID" value="EQC35447.1"/>
    <property type="molecule type" value="Genomic_DNA"/>
</dbReference>
<gene>
    <name evidence="1" type="ORF">SDRG_07157</name>
</gene>
<proteinExistence type="predicted"/>